<sequence>MAQLRISQLLVLKAKVVIVPRRHATYIEMKKTIVRRGQQIEKLMGWVGWHSRRGPLVASGLWT</sequence>
<name>A0A2P5CPV1_PARAD</name>
<organism evidence="1 2">
    <name type="scientific">Parasponia andersonii</name>
    <name type="common">Sponia andersonii</name>
    <dbReference type="NCBI Taxonomy" id="3476"/>
    <lineage>
        <taxon>Eukaryota</taxon>
        <taxon>Viridiplantae</taxon>
        <taxon>Streptophyta</taxon>
        <taxon>Embryophyta</taxon>
        <taxon>Tracheophyta</taxon>
        <taxon>Spermatophyta</taxon>
        <taxon>Magnoliopsida</taxon>
        <taxon>eudicotyledons</taxon>
        <taxon>Gunneridae</taxon>
        <taxon>Pentapetalae</taxon>
        <taxon>rosids</taxon>
        <taxon>fabids</taxon>
        <taxon>Rosales</taxon>
        <taxon>Cannabaceae</taxon>
        <taxon>Parasponia</taxon>
    </lineage>
</organism>
<comment type="caution">
    <text evidence="1">The sequence shown here is derived from an EMBL/GenBank/DDBJ whole genome shotgun (WGS) entry which is preliminary data.</text>
</comment>
<dbReference type="EMBL" id="JXTB01000107">
    <property type="protein sequence ID" value="PON63079.1"/>
    <property type="molecule type" value="Genomic_DNA"/>
</dbReference>
<keyword evidence="2" id="KW-1185">Reference proteome</keyword>
<dbReference type="AlphaFoldDB" id="A0A2P5CPV1"/>
<proteinExistence type="predicted"/>
<gene>
    <name evidence="1" type="ORF">PanWU01x14_133510</name>
</gene>
<dbReference type="Proteomes" id="UP000237105">
    <property type="component" value="Unassembled WGS sequence"/>
</dbReference>
<protein>
    <submittedName>
        <fullName evidence="1">Uncharacterized protein</fullName>
    </submittedName>
</protein>
<evidence type="ECO:0000313" key="2">
    <source>
        <dbReference type="Proteomes" id="UP000237105"/>
    </source>
</evidence>
<accession>A0A2P5CPV1</accession>
<evidence type="ECO:0000313" key="1">
    <source>
        <dbReference type="EMBL" id="PON63079.1"/>
    </source>
</evidence>
<reference evidence="2" key="1">
    <citation type="submission" date="2016-06" db="EMBL/GenBank/DDBJ databases">
        <title>Parallel loss of symbiosis genes in relatives of nitrogen-fixing non-legume Parasponia.</title>
        <authorList>
            <person name="Van Velzen R."/>
            <person name="Holmer R."/>
            <person name="Bu F."/>
            <person name="Rutten L."/>
            <person name="Van Zeijl A."/>
            <person name="Liu W."/>
            <person name="Santuari L."/>
            <person name="Cao Q."/>
            <person name="Sharma T."/>
            <person name="Shen D."/>
            <person name="Roswanjaya Y."/>
            <person name="Wardhani T."/>
            <person name="Kalhor M.S."/>
            <person name="Jansen J."/>
            <person name="Van den Hoogen J."/>
            <person name="Gungor B."/>
            <person name="Hartog M."/>
            <person name="Hontelez J."/>
            <person name="Verver J."/>
            <person name="Yang W.-C."/>
            <person name="Schijlen E."/>
            <person name="Repin R."/>
            <person name="Schilthuizen M."/>
            <person name="Schranz E."/>
            <person name="Heidstra R."/>
            <person name="Miyata K."/>
            <person name="Fedorova E."/>
            <person name="Kohlen W."/>
            <person name="Bisseling T."/>
            <person name="Smit S."/>
            <person name="Geurts R."/>
        </authorList>
    </citation>
    <scope>NUCLEOTIDE SEQUENCE [LARGE SCALE GENOMIC DNA]</scope>
    <source>
        <strain evidence="2">cv. WU1-14</strain>
    </source>
</reference>